<dbReference type="Proteomes" id="UP001448207">
    <property type="component" value="Unassembled WGS sequence"/>
</dbReference>
<reference evidence="10 11" key="1">
    <citation type="submission" date="2024-04" db="EMBL/GenBank/DDBJ databases">
        <title>Symmetric and asymmetric DNA N6-adenine methylation regulates different biological responses in Mucorales.</title>
        <authorList>
            <consortium name="Lawrence Berkeley National Laboratory"/>
            <person name="Lax C."/>
            <person name="Mondo S.J."/>
            <person name="Osorio-Concepcion M."/>
            <person name="Muszewska A."/>
            <person name="Corrochano-Luque M."/>
            <person name="Gutierrez G."/>
            <person name="Riley R."/>
            <person name="Lipzen A."/>
            <person name="Guo J."/>
            <person name="Hundley H."/>
            <person name="Amirebrahimi M."/>
            <person name="Ng V."/>
            <person name="Lorenzo-Gutierrez D."/>
            <person name="Binder U."/>
            <person name="Yang J."/>
            <person name="Song Y."/>
            <person name="Canovas D."/>
            <person name="Navarro E."/>
            <person name="Freitag M."/>
            <person name="Gabaldon T."/>
            <person name="Grigoriev I.V."/>
            <person name="Corrochano L.M."/>
            <person name="Nicolas F.E."/>
            <person name="Garre V."/>
        </authorList>
    </citation>
    <scope>NUCLEOTIDE SEQUENCE [LARGE SCALE GENOMIC DNA]</scope>
    <source>
        <strain evidence="10 11">L51</strain>
    </source>
</reference>
<evidence type="ECO:0000256" key="8">
    <source>
        <dbReference type="SAM" id="MobiDB-lite"/>
    </source>
</evidence>
<keyword evidence="6" id="KW-0539">Nucleus</keyword>
<comment type="subcellular location">
    <subcellularLocation>
        <location evidence="1">Nucleus</location>
    </subcellularLocation>
</comment>
<keyword evidence="2" id="KW-0547">Nucleotide-binding</keyword>
<dbReference type="InterPro" id="IPR027417">
    <property type="entry name" value="P-loop_NTPase"/>
</dbReference>
<sequence length="454" mass="51010">MALPSLKIKLISLGYDSITNLKSEDIIQLTQDGLLTEEEVMCLLQAVHGVPPSTQTAAARILSDTSRRGISFGSYKLNSLFDQTKGLPLCKVTEACGESGSGKTQLSMQLAVNVQLPLHEGGLEGECIYIDTEGSFIPSRIKAMVSEKKVFQDEGTKEALKRIHVFRVLDHIELVALVVQLPTILEHYTKVKLIIVDSIAFHFRLNVRDSKTRSNLLEYIGNSLAQLANRLELAVFLTNHVTTGDGSSGLIPALGKGLSRWCSHRFFVFRKHQFWYALMFKSPNQTKEQTERFYISYSGITDLKDETENDINLSENYGEATSNYFKSATDSAENYTMHNYTEGENIFEVDCLNTIGPPDNELDYASDDSQSREKDFSEDSSVQNESDSKILLSGVLSTRNIPDSFSTEDEDEDEYTQQIIHDSEENISRIKIPVQKEEELSQIPRRMRVNTALC</sequence>
<protein>
    <recommendedName>
        <fullName evidence="7">DNA repair protein RAD51 homolog 3</fullName>
    </recommendedName>
</protein>
<evidence type="ECO:0000256" key="1">
    <source>
        <dbReference type="ARBA" id="ARBA00004123"/>
    </source>
</evidence>
<feature type="region of interest" description="Disordered" evidence="8">
    <location>
        <begin position="358"/>
        <end position="388"/>
    </location>
</feature>
<evidence type="ECO:0000259" key="9">
    <source>
        <dbReference type="PROSITE" id="PS50162"/>
    </source>
</evidence>
<dbReference type="CDD" id="cd19492">
    <property type="entry name" value="Rad51C"/>
    <property type="match status" value="1"/>
</dbReference>
<dbReference type="PANTHER" id="PTHR46239">
    <property type="entry name" value="DNA REPAIR PROTEIN RAD51 HOMOLOG 3 RAD51C"/>
    <property type="match status" value="1"/>
</dbReference>
<keyword evidence="5" id="KW-0234">DNA repair</keyword>
<evidence type="ECO:0000256" key="3">
    <source>
        <dbReference type="ARBA" id="ARBA00022763"/>
    </source>
</evidence>
<keyword evidence="4" id="KW-0067">ATP-binding</keyword>
<dbReference type="SUPFAM" id="SSF52540">
    <property type="entry name" value="P-loop containing nucleoside triphosphate hydrolases"/>
    <property type="match status" value="1"/>
</dbReference>
<proteinExistence type="predicted"/>
<dbReference type="InterPro" id="IPR052093">
    <property type="entry name" value="HR_Repair_Mediator"/>
</dbReference>
<accession>A0ABR3AW99</accession>
<comment type="caution">
    <text evidence="10">The sequence shown here is derived from an EMBL/GenBank/DDBJ whole genome shotgun (WGS) entry which is preliminary data.</text>
</comment>
<evidence type="ECO:0000256" key="6">
    <source>
        <dbReference type="ARBA" id="ARBA00023242"/>
    </source>
</evidence>
<gene>
    <name evidence="10" type="ORF">J3Q64DRAFT_1752079</name>
</gene>
<dbReference type="Pfam" id="PF08423">
    <property type="entry name" value="Rad51"/>
    <property type="match status" value="1"/>
</dbReference>
<dbReference type="GO" id="GO:0016787">
    <property type="term" value="F:hydrolase activity"/>
    <property type="evidence" value="ECO:0007669"/>
    <property type="project" value="UniProtKB-KW"/>
</dbReference>
<dbReference type="InterPro" id="IPR013632">
    <property type="entry name" value="Rad51_C"/>
</dbReference>
<evidence type="ECO:0000256" key="4">
    <source>
        <dbReference type="ARBA" id="ARBA00022840"/>
    </source>
</evidence>
<feature type="domain" description="RecA family profile 1" evidence="9">
    <location>
        <begin position="66"/>
        <end position="241"/>
    </location>
</feature>
<dbReference type="PROSITE" id="PS50162">
    <property type="entry name" value="RECA_2"/>
    <property type="match status" value="1"/>
</dbReference>
<dbReference type="Gene3D" id="3.40.50.300">
    <property type="entry name" value="P-loop containing nucleotide triphosphate hydrolases"/>
    <property type="match status" value="1"/>
</dbReference>
<dbReference type="PANTHER" id="PTHR46239:SF1">
    <property type="entry name" value="DNA REPAIR PROTEIN RAD51 HOMOLOG 3"/>
    <property type="match status" value="1"/>
</dbReference>
<evidence type="ECO:0000256" key="5">
    <source>
        <dbReference type="ARBA" id="ARBA00023204"/>
    </source>
</evidence>
<keyword evidence="10" id="KW-0378">Hydrolase</keyword>
<name>A0ABR3AW99_PHYBL</name>
<keyword evidence="11" id="KW-1185">Reference proteome</keyword>
<evidence type="ECO:0000313" key="10">
    <source>
        <dbReference type="EMBL" id="KAL0082559.1"/>
    </source>
</evidence>
<dbReference type="InterPro" id="IPR020588">
    <property type="entry name" value="RecA_ATP-bd"/>
</dbReference>
<organism evidence="10 11">
    <name type="scientific">Phycomyces blakesleeanus</name>
    <dbReference type="NCBI Taxonomy" id="4837"/>
    <lineage>
        <taxon>Eukaryota</taxon>
        <taxon>Fungi</taxon>
        <taxon>Fungi incertae sedis</taxon>
        <taxon>Mucoromycota</taxon>
        <taxon>Mucoromycotina</taxon>
        <taxon>Mucoromycetes</taxon>
        <taxon>Mucorales</taxon>
        <taxon>Phycomycetaceae</taxon>
        <taxon>Phycomyces</taxon>
    </lineage>
</organism>
<evidence type="ECO:0000256" key="7">
    <source>
        <dbReference type="ARBA" id="ARBA00040674"/>
    </source>
</evidence>
<evidence type="ECO:0000313" key="11">
    <source>
        <dbReference type="Proteomes" id="UP001448207"/>
    </source>
</evidence>
<dbReference type="EMBL" id="JBCLYO010000015">
    <property type="protein sequence ID" value="KAL0082559.1"/>
    <property type="molecule type" value="Genomic_DNA"/>
</dbReference>
<keyword evidence="3" id="KW-0227">DNA damage</keyword>
<evidence type="ECO:0000256" key="2">
    <source>
        <dbReference type="ARBA" id="ARBA00022741"/>
    </source>
</evidence>